<dbReference type="Gene3D" id="1.10.720.160">
    <property type="match status" value="1"/>
</dbReference>
<proteinExistence type="predicted"/>
<reference evidence="1 2" key="1">
    <citation type="submission" date="2016-10" db="EMBL/GenBank/DDBJ databases">
        <authorList>
            <person name="de Groot N.N."/>
        </authorList>
    </citation>
    <scope>NUCLEOTIDE SEQUENCE [LARGE SCALE GENOMIC DNA]</scope>
    <source>
        <strain evidence="1 2">DSM 22789</strain>
    </source>
</reference>
<dbReference type="AlphaFoldDB" id="A0A1I6P9H1"/>
<dbReference type="Gene3D" id="3.30.420.40">
    <property type="match status" value="2"/>
</dbReference>
<organism evidence="1 2">
    <name type="scientific">Sphingobacterium wenxiniae</name>
    <dbReference type="NCBI Taxonomy" id="683125"/>
    <lineage>
        <taxon>Bacteria</taxon>
        <taxon>Pseudomonadati</taxon>
        <taxon>Bacteroidota</taxon>
        <taxon>Sphingobacteriia</taxon>
        <taxon>Sphingobacteriales</taxon>
        <taxon>Sphingobacteriaceae</taxon>
        <taxon>Sphingobacterium</taxon>
    </lineage>
</organism>
<protein>
    <recommendedName>
        <fullName evidence="3">BadF-type ATPase</fullName>
    </recommendedName>
</protein>
<dbReference type="RefSeq" id="WP_093363417.1">
    <property type="nucleotide sequence ID" value="NZ_FOZZ01000001.1"/>
</dbReference>
<sequence length="283" mass="32437">MIVVVFSGSRYADWRIADKQRVMHGFRTPGINSYIQDERFILQLLNKNTHLINHAEKIKKIYFFGAGASSPERQQKIEHVFAQFFKNARVIKVSHDVLASAISTFGDEKGIIGIIGSGSNAAYYNGKKIIANNYGLGYILADEGSTNWLGRKLLKDFLTESMPNGVREKLIHKHSLDRRTILDKVYYNPNPNLFLTSFADFIYENKDEPYITHHIKKGLETYIKTYLVPLSEVYPDSAFNFTGSVANNYAEWLRELGAEYGLHINTIIREPVQNLVKYYINKN</sequence>
<dbReference type="OrthoDB" id="871343at2"/>
<dbReference type="Proteomes" id="UP000198785">
    <property type="component" value="Unassembled WGS sequence"/>
</dbReference>
<dbReference type="InterPro" id="IPR052519">
    <property type="entry name" value="Euk-type_GlcNAc_Kinase"/>
</dbReference>
<dbReference type="PANTHER" id="PTHR43190:SF3">
    <property type="entry name" value="N-ACETYL-D-GLUCOSAMINE KINASE"/>
    <property type="match status" value="1"/>
</dbReference>
<name>A0A1I6P9H1_9SPHI</name>
<dbReference type="PANTHER" id="PTHR43190">
    <property type="entry name" value="N-ACETYL-D-GLUCOSAMINE KINASE"/>
    <property type="match status" value="1"/>
</dbReference>
<evidence type="ECO:0000313" key="2">
    <source>
        <dbReference type="Proteomes" id="UP000198785"/>
    </source>
</evidence>
<evidence type="ECO:0000313" key="1">
    <source>
        <dbReference type="EMBL" id="SFS36829.1"/>
    </source>
</evidence>
<evidence type="ECO:0008006" key="3">
    <source>
        <dbReference type="Google" id="ProtNLM"/>
    </source>
</evidence>
<accession>A0A1I6P9H1</accession>
<dbReference type="EMBL" id="FOZZ01000001">
    <property type="protein sequence ID" value="SFS36829.1"/>
    <property type="molecule type" value="Genomic_DNA"/>
</dbReference>
<keyword evidence="2" id="KW-1185">Reference proteome</keyword>
<dbReference type="STRING" id="683125.SAMN05660206_101347"/>
<dbReference type="SUPFAM" id="SSF53067">
    <property type="entry name" value="Actin-like ATPase domain"/>
    <property type="match status" value="2"/>
</dbReference>
<gene>
    <name evidence="1" type="ORF">SAMN05660206_101347</name>
</gene>
<dbReference type="InterPro" id="IPR043129">
    <property type="entry name" value="ATPase_NBD"/>
</dbReference>